<dbReference type="EMBL" id="JARJCM010000034">
    <property type="protein sequence ID" value="KAJ7038055.1"/>
    <property type="molecule type" value="Genomic_DNA"/>
</dbReference>
<comment type="caution">
    <text evidence="2">The sequence shown here is derived from an EMBL/GenBank/DDBJ whole genome shotgun (WGS) entry which is preliminary data.</text>
</comment>
<accession>A0AAD6T2C7</accession>
<reference evidence="2" key="1">
    <citation type="submission" date="2023-03" db="EMBL/GenBank/DDBJ databases">
        <title>Massive genome expansion in bonnet fungi (Mycena s.s.) driven by repeated elements and novel gene families across ecological guilds.</title>
        <authorList>
            <consortium name="Lawrence Berkeley National Laboratory"/>
            <person name="Harder C.B."/>
            <person name="Miyauchi S."/>
            <person name="Viragh M."/>
            <person name="Kuo A."/>
            <person name="Thoen E."/>
            <person name="Andreopoulos B."/>
            <person name="Lu D."/>
            <person name="Skrede I."/>
            <person name="Drula E."/>
            <person name="Henrissat B."/>
            <person name="Morin E."/>
            <person name="Kohler A."/>
            <person name="Barry K."/>
            <person name="LaButti K."/>
            <person name="Morin E."/>
            <person name="Salamov A."/>
            <person name="Lipzen A."/>
            <person name="Mereny Z."/>
            <person name="Hegedus B."/>
            <person name="Baldrian P."/>
            <person name="Stursova M."/>
            <person name="Weitz H."/>
            <person name="Taylor A."/>
            <person name="Grigoriev I.V."/>
            <person name="Nagy L.G."/>
            <person name="Martin F."/>
            <person name="Kauserud H."/>
        </authorList>
    </citation>
    <scope>NUCLEOTIDE SEQUENCE</scope>
    <source>
        <strain evidence="2">CBHHK200</strain>
    </source>
</reference>
<feature type="region of interest" description="Disordered" evidence="1">
    <location>
        <begin position="1"/>
        <end position="31"/>
    </location>
</feature>
<evidence type="ECO:0000256" key="1">
    <source>
        <dbReference type="SAM" id="MobiDB-lite"/>
    </source>
</evidence>
<dbReference type="AlphaFoldDB" id="A0AAD6T2C7"/>
<sequence length="148" mass="15818">MLTEEDDESGTLAESTAELSLESKGGEETMNVVDVHRVPSPAPSLQDLDTVDGAHENDHFVRLDGEYVLHLLIKHPQYTQLSPKEAGLIAETPILYVLDRFAHLPPRAEGAQDLAALPVTGTVIPVGFRCSARAGERGGVHGGATPDD</sequence>
<evidence type="ECO:0000313" key="3">
    <source>
        <dbReference type="Proteomes" id="UP001218188"/>
    </source>
</evidence>
<proteinExistence type="predicted"/>
<dbReference type="Proteomes" id="UP001218188">
    <property type="component" value="Unassembled WGS sequence"/>
</dbReference>
<name>A0AAD6T2C7_9AGAR</name>
<evidence type="ECO:0000313" key="2">
    <source>
        <dbReference type="EMBL" id="KAJ7038055.1"/>
    </source>
</evidence>
<organism evidence="2 3">
    <name type="scientific">Mycena alexandri</name>
    <dbReference type="NCBI Taxonomy" id="1745969"/>
    <lineage>
        <taxon>Eukaryota</taxon>
        <taxon>Fungi</taxon>
        <taxon>Dikarya</taxon>
        <taxon>Basidiomycota</taxon>
        <taxon>Agaricomycotina</taxon>
        <taxon>Agaricomycetes</taxon>
        <taxon>Agaricomycetidae</taxon>
        <taxon>Agaricales</taxon>
        <taxon>Marasmiineae</taxon>
        <taxon>Mycenaceae</taxon>
        <taxon>Mycena</taxon>
    </lineage>
</organism>
<gene>
    <name evidence="2" type="ORF">C8F04DRAFT_1256559</name>
</gene>
<keyword evidence="3" id="KW-1185">Reference proteome</keyword>
<protein>
    <submittedName>
        <fullName evidence="2">Uncharacterized protein</fullName>
    </submittedName>
</protein>